<evidence type="ECO:0000313" key="1">
    <source>
        <dbReference type="EMBL" id="KAK2067083.1"/>
    </source>
</evidence>
<evidence type="ECO:0000313" key="2">
    <source>
        <dbReference type="Proteomes" id="UP001217918"/>
    </source>
</evidence>
<reference evidence="1" key="1">
    <citation type="journal article" date="2023" name="Mol. Plant Microbe Interact.">
        <title>Elucidating the Obligate Nature and Biological Capacity of an Invasive Fungal Corn Pathogen.</title>
        <authorList>
            <person name="MacCready J.S."/>
            <person name="Roggenkamp E.M."/>
            <person name="Gdanetz K."/>
            <person name="Chilvers M.I."/>
        </authorList>
    </citation>
    <scope>NUCLEOTIDE SEQUENCE</scope>
    <source>
        <strain evidence="1">PM02</strain>
    </source>
</reference>
<gene>
    <name evidence="1" type="ORF">P8C59_000848</name>
</gene>
<dbReference type="InterPro" id="IPR050447">
    <property type="entry name" value="Erg6_SMT_methyltransf"/>
</dbReference>
<name>A0AAD9MAS8_9PEZI</name>
<dbReference type="EMBL" id="JAQQPM010000001">
    <property type="protein sequence ID" value="KAK2067083.1"/>
    <property type="molecule type" value="Genomic_DNA"/>
</dbReference>
<dbReference type="AlphaFoldDB" id="A0AAD9MAS8"/>
<dbReference type="PANTHER" id="PTHR44068:SF11">
    <property type="entry name" value="GERANYL DIPHOSPHATE 2-C-METHYLTRANSFERASE"/>
    <property type="match status" value="1"/>
</dbReference>
<evidence type="ECO:0008006" key="3">
    <source>
        <dbReference type="Google" id="ProtNLM"/>
    </source>
</evidence>
<proteinExistence type="predicted"/>
<protein>
    <recommendedName>
        <fullName evidence="3">Methyltransferase type 11 domain-containing protein</fullName>
    </recommendedName>
</protein>
<comment type="caution">
    <text evidence="1">The sequence shown here is derived from an EMBL/GenBank/DDBJ whole genome shotgun (WGS) entry which is preliminary data.</text>
</comment>
<sequence length="314" mass="33176">MMAQNEATLDSAEAAALKSRVQKFYDISSEFYMAECGDHFHHGLFLSPTDPFPAATRNLTDAILDLARLPPGATVLDAGCGVGGMARHLARRHGCRVTGFSLSAAQVALARRDSLAAAAVAVDDTAAIPLGDRGGSVAFEALDVDHMGARFAGHAFDAVVAVEAFSHFPHKSAFFAAAAEVVAAQGEDGPERRCLLVLSDFFKADGLHQQAVDTFLGPLTRSGFIPPLASPGECEEMARRAGWVLVTKEDLTAKVAKTIDHMVKSESLPSRDEDMSALGQEPKAAMDAYAAIGKGYESGTMLYAVLCFEKVAAA</sequence>
<organism evidence="1 2">
    <name type="scientific">Phyllachora maydis</name>
    <dbReference type="NCBI Taxonomy" id="1825666"/>
    <lineage>
        <taxon>Eukaryota</taxon>
        <taxon>Fungi</taxon>
        <taxon>Dikarya</taxon>
        <taxon>Ascomycota</taxon>
        <taxon>Pezizomycotina</taxon>
        <taxon>Sordariomycetes</taxon>
        <taxon>Sordariomycetidae</taxon>
        <taxon>Phyllachorales</taxon>
        <taxon>Phyllachoraceae</taxon>
        <taxon>Phyllachora</taxon>
    </lineage>
</organism>
<dbReference type="Proteomes" id="UP001217918">
    <property type="component" value="Unassembled WGS sequence"/>
</dbReference>
<dbReference type="CDD" id="cd02440">
    <property type="entry name" value="AdoMet_MTases"/>
    <property type="match status" value="1"/>
</dbReference>
<accession>A0AAD9MAS8</accession>
<dbReference type="Gene3D" id="3.40.50.150">
    <property type="entry name" value="Vaccinia Virus protein VP39"/>
    <property type="match status" value="1"/>
</dbReference>
<dbReference type="SUPFAM" id="SSF53335">
    <property type="entry name" value="S-adenosyl-L-methionine-dependent methyltransferases"/>
    <property type="match status" value="1"/>
</dbReference>
<keyword evidence="2" id="KW-1185">Reference proteome</keyword>
<dbReference type="PANTHER" id="PTHR44068">
    <property type="entry name" value="ZGC:194242"/>
    <property type="match status" value="1"/>
</dbReference>
<dbReference type="InterPro" id="IPR029063">
    <property type="entry name" value="SAM-dependent_MTases_sf"/>
</dbReference>
<dbReference type="Pfam" id="PF02353">
    <property type="entry name" value="CMAS"/>
    <property type="match status" value="1"/>
</dbReference>